<sequence>MADKHLHIVSFDIPYPADYGGVIDVYYRIKALSEVGVKVHLHCFEYGRSSSDKLESLCETVHYYKRSKSPRHIASKLPFIVETRRSEELLKNLLKDSHPILFEGLHTTAYLKNKALKGRLKLVRAHNIEHDYYKKLAESEKNAFKRLFFTAEAGKLKRYESVLKNADYVLSISEKDQKHFEKLYGNSTLINPFHSNTPIEIGGKQAYAFYHGNLTVAENKNAVAFLINDVFPLTEVPLLIAGKGATKAVRALNPNLKNLKVVDSPNNETMLNLAKNASVHVLPTFQNTGFKLKLLYSLFTAPVIIANEKMVAGTNLKSFCEIANTPQEMADLITAHHKSSLDTERLKNRLSYIQNNFSNRDNALKIKSLLV</sequence>
<dbReference type="Gene3D" id="3.40.50.2000">
    <property type="entry name" value="Glycogen Phosphorylase B"/>
    <property type="match status" value="1"/>
</dbReference>
<dbReference type="Proteomes" id="UP000486602">
    <property type="component" value="Unassembled WGS sequence"/>
</dbReference>
<dbReference type="RefSeq" id="WP_163283602.1">
    <property type="nucleotide sequence ID" value="NZ_JAAGVY010000006.1"/>
</dbReference>
<evidence type="ECO:0000313" key="1">
    <source>
        <dbReference type="EMBL" id="NEN22877.1"/>
    </source>
</evidence>
<keyword evidence="2" id="KW-1185">Reference proteome</keyword>
<dbReference type="GO" id="GO:0016740">
    <property type="term" value="F:transferase activity"/>
    <property type="evidence" value="ECO:0007669"/>
    <property type="project" value="UniProtKB-KW"/>
</dbReference>
<evidence type="ECO:0000313" key="2">
    <source>
        <dbReference type="Proteomes" id="UP000486602"/>
    </source>
</evidence>
<gene>
    <name evidence="1" type="ORF">G3O08_05120</name>
</gene>
<proteinExistence type="predicted"/>
<dbReference type="SUPFAM" id="SSF53756">
    <property type="entry name" value="UDP-Glycosyltransferase/glycogen phosphorylase"/>
    <property type="match status" value="1"/>
</dbReference>
<accession>A0A7K3WMK3</accession>
<reference evidence="1 2" key="1">
    <citation type="submission" date="2020-02" db="EMBL/GenBank/DDBJ databases">
        <title>Out from the shadows clarifying the taxonomy of the family Cryomorphaceae and related taxa by utilizing the GTDB taxonomic framework.</title>
        <authorList>
            <person name="Bowman J.P."/>
        </authorList>
    </citation>
    <scope>NUCLEOTIDE SEQUENCE [LARGE SCALE GENOMIC DNA]</scope>
    <source>
        <strain evidence="1 2">QSSC 1-22</strain>
    </source>
</reference>
<protein>
    <submittedName>
        <fullName evidence="1">Glycosyltransferase family 4 protein</fullName>
    </submittedName>
</protein>
<keyword evidence="1" id="KW-0808">Transferase</keyword>
<dbReference type="EMBL" id="JAAGVY010000006">
    <property type="protein sequence ID" value="NEN22877.1"/>
    <property type="molecule type" value="Genomic_DNA"/>
</dbReference>
<organism evidence="1 2">
    <name type="scientific">Cryomorpha ignava</name>
    <dbReference type="NCBI Taxonomy" id="101383"/>
    <lineage>
        <taxon>Bacteria</taxon>
        <taxon>Pseudomonadati</taxon>
        <taxon>Bacteroidota</taxon>
        <taxon>Flavobacteriia</taxon>
        <taxon>Flavobacteriales</taxon>
        <taxon>Cryomorphaceae</taxon>
        <taxon>Cryomorpha</taxon>
    </lineage>
</organism>
<dbReference type="AlphaFoldDB" id="A0A7K3WMK3"/>
<name>A0A7K3WMK3_9FLAO</name>
<comment type="caution">
    <text evidence="1">The sequence shown here is derived from an EMBL/GenBank/DDBJ whole genome shotgun (WGS) entry which is preliminary data.</text>
</comment>